<dbReference type="InterPro" id="IPR016164">
    <property type="entry name" value="FAD-linked_Oxase-like_C"/>
</dbReference>
<dbReference type="PROSITE" id="PS51387">
    <property type="entry name" value="FAD_PCMH"/>
    <property type="match status" value="1"/>
</dbReference>
<dbReference type="SUPFAM" id="SSF56176">
    <property type="entry name" value="FAD-binding/transporter-associated domain-like"/>
    <property type="match status" value="1"/>
</dbReference>
<comment type="similarity">
    <text evidence="2">Belongs to the FAD-binding oxidoreductase/transferase type 4 family.</text>
</comment>
<evidence type="ECO:0000313" key="8">
    <source>
        <dbReference type="Proteomes" id="UP001216390"/>
    </source>
</evidence>
<evidence type="ECO:0000259" key="6">
    <source>
        <dbReference type="PROSITE" id="PS51387"/>
    </source>
</evidence>
<reference evidence="7" key="1">
    <citation type="submission" date="2023-01" db="EMBL/GenBank/DDBJ databases">
        <title>The diversity of Class Acidimicrobiia in South China Sea sediment environments and the proposal of Iamia marina sp. nov., a novel species of the genus Iamia.</title>
        <authorList>
            <person name="He Y."/>
            <person name="Tian X."/>
        </authorList>
    </citation>
    <scope>NUCLEOTIDE SEQUENCE</scope>
    <source>
        <strain evidence="7">DSM 19957</strain>
    </source>
</reference>
<proteinExistence type="inferred from homology"/>
<dbReference type="InterPro" id="IPR016167">
    <property type="entry name" value="FAD-bd_PCMH_sub1"/>
</dbReference>
<dbReference type="InterPro" id="IPR004113">
    <property type="entry name" value="FAD-bd_oxidored_4_C"/>
</dbReference>
<protein>
    <submittedName>
        <fullName evidence="7">FAD-binding oxidoreductase</fullName>
    </submittedName>
</protein>
<dbReference type="InterPro" id="IPR051264">
    <property type="entry name" value="FAD-oxidored/transferase_4"/>
</dbReference>
<sequence length="457" mass="45134">MPEAPALDPRLARALVEVVGADHLLTDPDVTAGAAVDWTGRFRGATPAVVRPGSAAEVAGVVQRCAAEGVALVPQGGNTGLVGGSVPLAGEVVLSSARLAGVGDVDPDGGRITAGAGTSIAAVQAAAAEAGWAYGVDWAARDTATVGGSVATDAGGLHVVAHGSTRAQLLGVEAVLGTGEVLDDLGRLEKDATGYDLSGLLCGSEGTLGVVTAARLRLVPALPDRALAALGFGSWADAVTAVGLLRRGLPGLEAAEAHGAAEAALVAGHLGASPALDPPPAVTLLVGCAGHGDQVDALAAAVDGLAGVTGAAVADDGARRAALWRHRESMTEAISTLGSPHKMDVSLPADALAGFAEEVPARIAAVAPEARTWLFGHLGDGNLHVNVTGVAPDDAAVDDAVLGLVLERRGSISAEHGVGTAKRRWAAEQRGPTAMAAMAAIKAALDPAGILNPAVLL</sequence>
<dbReference type="Gene3D" id="1.10.45.10">
    <property type="entry name" value="Vanillyl-alcohol Oxidase, Chain A, domain 4"/>
    <property type="match status" value="1"/>
</dbReference>
<dbReference type="GO" id="GO:0022904">
    <property type="term" value="P:respiratory electron transport chain"/>
    <property type="evidence" value="ECO:0007669"/>
    <property type="project" value="TreeGrafter"/>
</dbReference>
<gene>
    <name evidence="7" type="ORF">PO878_11150</name>
</gene>
<dbReference type="InterPro" id="IPR006094">
    <property type="entry name" value="Oxid_FAD_bind_N"/>
</dbReference>
<dbReference type="InterPro" id="IPR016171">
    <property type="entry name" value="Vanillyl_alc_oxidase_C-sub2"/>
</dbReference>
<dbReference type="Gene3D" id="3.30.465.10">
    <property type="match status" value="1"/>
</dbReference>
<dbReference type="Gene3D" id="3.30.43.10">
    <property type="entry name" value="Uridine Diphospho-n-acetylenolpyruvylglucosamine Reductase, domain 2"/>
    <property type="match status" value="1"/>
</dbReference>
<evidence type="ECO:0000256" key="2">
    <source>
        <dbReference type="ARBA" id="ARBA00008000"/>
    </source>
</evidence>
<evidence type="ECO:0000313" key="7">
    <source>
        <dbReference type="EMBL" id="WCO65055.1"/>
    </source>
</evidence>
<dbReference type="Pfam" id="PF02913">
    <property type="entry name" value="FAD-oxidase_C"/>
    <property type="match status" value="1"/>
</dbReference>
<dbReference type="RefSeq" id="WP_272734580.1">
    <property type="nucleotide sequence ID" value="NZ_CP116942.1"/>
</dbReference>
<dbReference type="SUPFAM" id="SSF55103">
    <property type="entry name" value="FAD-linked oxidases, C-terminal domain"/>
    <property type="match status" value="1"/>
</dbReference>
<dbReference type="PANTHER" id="PTHR43716:SF1">
    <property type="entry name" value="D-2-HYDROXYGLUTARATE DEHYDROGENASE, MITOCHONDRIAL"/>
    <property type="match status" value="1"/>
</dbReference>
<keyword evidence="5" id="KW-0560">Oxidoreductase</keyword>
<keyword evidence="8" id="KW-1185">Reference proteome</keyword>
<dbReference type="InterPro" id="IPR016166">
    <property type="entry name" value="FAD-bd_PCMH"/>
</dbReference>
<feature type="domain" description="FAD-binding PCMH-type" evidence="6">
    <location>
        <begin position="42"/>
        <end position="221"/>
    </location>
</feature>
<dbReference type="GO" id="GO:0071949">
    <property type="term" value="F:FAD binding"/>
    <property type="evidence" value="ECO:0007669"/>
    <property type="project" value="InterPro"/>
</dbReference>
<dbReference type="Gene3D" id="3.30.70.2740">
    <property type="match status" value="1"/>
</dbReference>
<organism evidence="7 8">
    <name type="scientific">Iamia majanohamensis</name>
    <dbReference type="NCBI Taxonomy" id="467976"/>
    <lineage>
        <taxon>Bacteria</taxon>
        <taxon>Bacillati</taxon>
        <taxon>Actinomycetota</taxon>
        <taxon>Acidimicrobiia</taxon>
        <taxon>Acidimicrobiales</taxon>
        <taxon>Iamiaceae</taxon>
        <taxon>Iamia</taxon>
    </lineage>
</organism>
<comment type="cofactor">
    <cofactor evidence="1">
        <name>FAD</name>
        <dbReference type="ChEBI" id="CHEBI:57692"/>
    </cofactor>
</comment>
<dbReference type="InterPro" id="IPR016169">
    <property type="entry name" value="FAD-bd_PCMH_sub2"/>
</dbReference>
<dbReference type="GO" id="GO:0016491">
    <property type="term" value="F:oxidoreductase activity"/>
    <property type="evidence" value="ECO:0007669"/>
    <property type="project" value="UniProtKB-KW"/>
</dbReference>
<dbReference type="EMBL" id="CP116942">
    <property type="protein sequence ID" value="WCO65055.1"/>
    <property type="molecule type" value="Genomic_DNA"/>
</dbReference>
<dbReference type="InterPro" id="IPR036318">
    <property type="entry name" value="FAD-bd_PCMH-like_sf"/>
</dbReference>
<evidence type="ECO:0000256" key="4">
    <source>
        <dbReference type="ARBA" id="ARBA00022827"/>
    </source>
</evidence>
<dbReference type="KEGG" id="ima:PO878_11150"/>
<accession>A0AAE9Y3E1</accession>
<dbReference type="Proteomes" id="UP001216390">
    <property type="component" value="Chromosome"/>
</dbReference>
<dbReference type="Gene3D" id="3.30.70.2190">
    <property type="match status" value="1"/>
</dbReference>
<dbReference type="PANTHER" id="PTHR43716">
    <property type="entry name" value="D-2-HYDROXYGLUTARATE DEHYDROGENASE, MITOCHONDRIAL"/>
    <property type="match status" value="1"/>
</dbReference>
<name>A0AAE9Y3E1_9ACTN</name>
<evidence type="ECO:0000256" key="5">
    <source>
        <dbReference type="ARBA" id="ARBA00023002"/>
    </source>
</evidence>
<keyword evidence="4" id="KW-0274">FAD</keyword>
<dbReference type="AlphaFoldDB" id="A0AAE9Y3E1"/>
<dbReference type="Pfam" id="PF01565">
    <property type="entry name" value="FAD_binding_4"/>
    <property type="match status" value="1"/>
</dbReference>
<dbReference type="FunFam" id="1.10.45.10:FF:000001">
    <property type="entry name" value="D-lactate dehydrogenase mitochondrial"/>
    <property type="match status" value="1"/>
</dbReference>
<evidence type="ECO:0000256" key="3">
    <source>
        <dbReference type="ARBA" id="ARBA00022630"/>
    </source>
</evidence>
<evidence type="ECO:0000256" key="1">
    <source>
        <dbReference type="ARBA" id="ARBA00001974"/>
    </source>
</evidence>
<keyword evidence="3" id="KW-0285">Flavoprotein</keyword>